<evidence type="ECO:0000256" key="1">
    <source>
        <dbReference type="SAM" id="SignalP"/>
    </source>
</evidence>
<dbReference type="Gene3D" id="3.10.450.50">
    <property type="match status" value="1"/>
</dbReference>
<protein>
    <submittedName>
        <fullName evidence="3">Nuclear transport factor 2 family protein</fullName>
    </submittedName>
</protein>
<dbReference type="EMBL" id="JASVYU010000058">
    <property type="protein sequence ID" value="MDN0289149.1"/>
    <property type="molecule type" value="Genomic_DNA"/>
</dbReference>
<proteinExistence type="predicted"/>
<accession>A0AAP4KDV9</accession>
<gene>
    <name evidence="3" type="ORF">QSH54_21560</name>
</gene>
<feature type="domain" description="DUF4440" evidence="2">
    <location>
        <begin position="45"/>
        <end position="143"/>
    </location>
</feature>
<dbReference type="AlphaFoldDB" id="A0AAP4KDV9"/>
<dbReference type="RefSeq" id="WP_081327714.1">
    <property type="nucleotide sequence ID" value="NZ_CP044334.1"/>
</dbReference>
<evidence type="ECO:0000313" key="3">
    <source>
        <dbReference type="EMBL" id="MDN0289149.1"/>
    </source>
</evidence>
<feature type="signal peptide" evidence="1">
    <location>
        <begin position="1"/>
        <end position="22"/>
    </location>
</feature>
<reference evidence="3" key="1">
    <citation type="submission" date="2023-06" db="EMBL/GenBank/DDBJ databases">
        <title>Genome sequences of Xanthomonas arboricola from Serbia and Montenegro.</title>
        <authorList>
            <person name="Ilicic R."/>
            <person name="Jelusic A."/>
            <person name="Harrison J."/>
            <person name="Greer S."/>
            <person name="Grant M."/>
            <person name="Vicente J."/>
            <person name="Popovic Milovanovic T."/>
            <person name="Studholme D.J."/>
        </authorList>
    </citation>
    <scope>NUCLEOTIDE SEQUENCE</scope>
    <source>
        <strain evidence="3">Xp320</strain>
    </source>
</reference>
<dbReference type="Pfam" id="PF14534">
    <property type="entry name" value="DUF4440"/>
    <property type="match status" value="1"/>
</dbReference>
<dbReference type="InterPro" id="IPR027843">
    <property type="entry name" value="DUF4440"/>
</dbReference>
<evidence type="ECO:0000259" key="2">
    <source>
        <dbReference type="Pfam" id="PF14534"/>
    </source>
</evidence>
<comment type="caution">
    <text evidence="3">The sequence shown here is derived from an EMBL/GenBank/DDBJ whole genome shotgun (WGS) entry which is preliminary data.</text>
</comment>
<dbReference type="InterPro" id="IPR032710">
    <property type="entry name" value="NTF2-like_dom_sf"/>
</dbReference>
<feature type="chain" id="PRO_5042902099" evidence="1">
    <location>
        <begin position="23"/>
        <end position="157"/>
    </location>
</feature>
<sequence>MSRSITAFFVFSLVLATGPLHGQNVTERTKPIAVPSIELPHELDRVLRDYERAWRKGDAGALAALFAEDGFLLQSDHPPIRGRTAIQAAYEGSSGGPLRLRSIGFSAEDKIAYIIGAYGYGDAPGDIGKFTLTLHRAPGKPWLIFSDMDNLNASAKR</sequence>
<dbReference type="SUPFAM" id="SSF54427">
    <property type="entry name" value="NTF2-like"/>
    <property type="match status" value="1"/>
</dbReference>
<organism evidence="3">
    <name type="scientific">Xanthomonas arboricola pv. pruni</name>
    <dbReference type="NCBI Taxonomy" id="69929"/>
    <lineage>
        <taxon>Bacteria</taxon>
        <taxon>Pseudomonadati</taxon>
        <taxon>Pseudomonadota</taxon>
        <taxon>Gammaproteobacteria</taxon>
        <taxon>Lysobacterales</taxon>
        <taxon>Lysobacteraceae</taxon>
        <taxon>Xanthomonas</taxon>
    </lineage>
</organism>
<keyword evidence="1" id="KW-0732">Signal</keyword>
<name>A0AAP4KDV9_9XANT</name>